<comment type="caution">
    <text evidence="4">The sequence shown here is derived from an EMBL/GenBank/DDBJ whole genome shotgun (WGS) entry which is preliminary data.</text>
</comment>
<proteinExistence type="predicted"/>
<sequence>MTLSQLAKGARATVAEVEQRSPGDPLARRLRALGFVGGEPVRVVGTAPLGGDPILVQVGFTRFALRRSEAERVRVEQVDA</sequence>
<dbReference type="SMART" id="SM00899">
    <property type="entry name" value="FeoA"/>
    <property type="match status" value="1"/>
</dbReference>
<dbReference type="InterPro" id="IPR008988">
    <property type="entry name" value="Transcriptional_repressor_C"/>
</dbReference>
<dbReference type="InterPro" id="IPR038157">
    <property type="entry name" value="FeoA_core_dom"/>
</dbReference>
<dbReference type="Gene3D" id="2.30.30.90">
    <property type="match status" value="1"/>
</dbReference>
<protein>
    <submittedName>
        <fullName evidence="4">Ferrous iron transport protein A</fullName>
    </submittedName>
</protein>
<dbReference type="AlphaFoldDB" id="A0A5B2Z993"/>
<dbReference type="SUPFAM" id="SSF50037">
    <property type="entry name" value="C-terminal domain of transcriptional repressors"/>
    <property type="match status" value="1"/>
</dbReference>
<gene>
    <name evidence="4" type="ORF">F0415_09225</name>
</gene>
<evidence type="ECO:0000256" key="1">
    <source>
        <dbReference type="ARBA" id="ARBA00023004"/>
    </source>
</evidence>
<evidence type="ECO:0000256" key="2">
    <source>
        <dbReference type="SAM" id="MobiDB-lite"/>
    </source>
</evidence>
<keyword evidence="5" id="KW-1185">Reference proteome</keyword>
<dbReference type="GO" id="GO:0046914">
    <property type="term" value="F:transition metal ion binding"/>
    <property type="evidence" value="ECO:0007669"/>
    <property type="project" value="InterPro"/>
</dbReference>
<evidence type="ECO:0000259" key="3">
    <source>
        <dbReference type="SMART" id="SM00899"/>
    </source>
</evidence>
<feature type="domain" description="Ferrous iron transporter FeoA-like" evidence="3">
    <location>
        <begin position="1"/>
        <end position="77"/>
    </location>
</feature>
<dbReference type="EMBL" id="VUOD01000006">
    <property type="protein sequence ID" value="KAA2284497.1"/>
    <property type="molecule type" value="Genomic_DNA"/>
</dbReference>
<reference evidence="4 5" key="2">
    <citation type="submission" date="2019-09" db="EMBL/GenBank/DDBJ databases">
        <authorList>
            <person name="Mazur A."/>
        </authorList>
    </citation>
    <scope>NUCLEOTIDE SEQUENCE [LARGE SCALE GENOMIC DNA]</scope>
    <source>
        <strain evidence="4 5">3729k</strain>
    </source>
</reference>
<dbReference type="PANTHER" id="PTHR42954:SF2">
    <property type="entry name" value="FE(2+) TRANSPORT PROTEIN A"/>
    <property type="match status" value="1"/>
</dbReference>
<accession>A0A5B2Z993</accession>
<dbReference type="InterPro" id="IPR052713">
    <property type="entry name" value="FeoA"/>
</dbReference>
<keyword evidence="1" id="KW-0408">Iron</keyword>
<dbReference type="Pfam" id="PF04023">
    <property type="entry name" value="FeoA"/>
    <property type="match status" value="1"/>
</dbReference>
<name>A0A5B2Z993_9GAMM</name>
<dbReference type="RefSeq" id="WP_149860930.1">
    <property type="nucleotide sequence ID" value="NZ_VUOD01000006.1"/>
</dbReference>
<organism evidence="4 5">
    <name type="scientific">Arenimonas fontis</name>
    <dbReference type="NCBI Taxonomy" id="2608255"/>
    <lineage>
        <taxon>Bacteria</taxon>
        <taxon>Pseudomonadati</taxon>
        <taxon>Pseudomonadota</taxon>
        <taxon>Gammaproteobacteria</taxon>
        <taxon>Lysobacterales</taxon>
        <taxon>Lysobacteraceae</taxon>
        <taxon>Arenimonas</taxon>
    </lineage>
</organism>
<evidence type="ECO:0000313" key="5">
    <source>
        <dbReference type="Proteomes" id="UP000322165"/>
    </source>
</evidence>
<feature type="region of interest" description="Disordered" evidence="2">
    <location>
        <begin position="1"/>
        <end position="21"/>
    </location>
</feature>
<evidence type="ECO:0000313" key="4">
    <source>
        <dbReference type="EMBL" id="KAA2284497.1"/>
    </source>
</evidence>
<dbReference type="InterPro" id="IPR007167">
    <property type="entry name" value="Fe-transptr_FeoA-like"/>
</dbReference>
<reference evidence="4 5" key="1">
    <citation type="submission" date="2019-09" db="EMBL/GenBank/DDBJ databases">
        <title>Arenimonas chukotkensis sp. nov., a bacterium isolated from Chukotka hot spring, Arctic region, Russia.</title>
        <authorList>
            <person name="Zayulina K.S."/>
            <person name="Prokofeva M.I."/>
            <person name="Elcheninov A.G."/>
            <person name="Novikov A."/>
            <person name="Kochetkova T.V."/>
            <person name="Kublanov I.V."/>
        </authorList>
    </citation>
    <scope>NUCLEOTIDE SEQUENCE [LARGE SCALE GENOMIC DNA]</scope>
    <source>
        <strain evidence="4 5">3729k</strain>
    </source>
</reference>
<dbReference type="Proteomes" id="UP000322165">
    <property type="component" value="Unassembled WGS sequence"/>
</dbReference>
<dbReference type="PANTHER" id="PTHR42954">
    <property type="entry name" value="FE(2+) TRANSPORT PROTEIN A"/>
    <property type="match status" value="1"/>
</dbReference>